<keyword evidence="5" id="KW-0378">Hydrolase</keyword>
<evidence type="ECO:0000256" key="7">
    <source>
        <dbReference type="ARBA" id="ARBA00022984"/>
    </source>
</evidence>
<reference evidence="12" key="2">
    <citation type="submission" date="2021-08" db="EMBL/GenBank/DDBJ databases">
        <authorList>
            <person name="Tani A."/>
            <person name="Ola A."/>
            <person name="Ogura Y."/>
            <person name="Katsura K."/>
            <person name="Hayashi T."/>
        </authorList>
    </citation>
    <scope>NUCLEOTIDE SEQUENCE</scope>
    <source>
        <strain evidence="12">NBRC 103626</strain>
    </source>
</reference>
<dbReference type="PROSITE" id="PS52029">
    <property type="entry name" value="LD_TPASE"/>
    <property type="match status" value="1"/>
</dbReference>
<keyword evidence="3" id="KW-0328">Glycosyltransferase</keyword>
<evidence type="ECO:0000256" key="9">
    <source>
        <dbReference type="PROSITE-ProRule" id="PRU01373"/>
    </source>
</evidence>
<dbReference type="GO" id="GO:0005576">
    <property type="term" value="C:extracellular region"/>
    <property type="evidence" value="ECO:0007669"/>
    <property type="project" value="TreeGrafter"/>
</dbReference>
<dbReference type="AlphaFoldDB" id="A0AA37HSH1"/>
<evidence type="ECO:0000256" key="8">
    <source>
        <dbReference type="ARBA" id="ARBA00023316"/>
    </source>
</evidence>
<evidence type="ECO:0000256" key="6">
    <source>
        <dbReference type="ARBA" id="ARBA00022960"/>
    </source>
</evidence>
<comment type="caution">
    <text evidence="12">The sequence shown here is derived from an EMBL/GenBank/DDBJ whole genome shotgun (WGS) entry which is preliminary data.</text>
</comment>
<feature type="domain" description="L,D-TPase catalytic" evidence="11">
    <location>
        <begin position="91"/>
        <end position="220"/>
    </location>
</feature>
<feature type="active site" description="Nucleophile" evidence="9">
    <location>
        <position position="196"/>
    </location>
</feature>
<reference evidence="12" key="1">
    <citation type="journal article" date="2016" name="Front. Microbiol.">
        <title>Genome Sequence of the Piezophilic, Mesophilic Sulfate-Reducing Bacterium Desulfovibrio indicus J2T.</title>
        <authorList>
            <person name="Cao J."/>
            <person name="Maignien L."/>
            <person name="Shao Z."/>
            <person name="Alain K."/>
            <person name="Jebbar M."/>
        </authorList>
    </citation>
    <scope>NUCLEOTIDE SEQUENCE</scope>
    <source>
        <strain evidence="12">NBRC 103626</strain>
    </source>
</reference>
<evidence type="ECO:0000256" key="1">
    <source>
        <dbReference type="ARBA" id="ARBA00004752"/>
    </source>
</evidence>
<organism evidence="12 13">
    <name type="scientific">Methylobacterium gregans</name>
    <dbReference type="NCBI Taxonomy" id="374424"/>
    <lineage>
        <taxon>Bacteria</taxon>
        <taxon>Pseudomonadati</taxon>
        <taxon>Pseudomonadota</taxon>
        <taxon>Alphaproteobacteria</taxon>
        <taxon>Hyphomicrobiales</taxon>
        <taxon>Methylobacteriaceae</taxon>
        <taxon>Methylobacterium</taxon>
    </lineage>
</organism>
<evidence type="ECO:0000313" key="12">
    <source>
        <dbReference type="EMBL" id="GJD80143.1"/>
    </source>
</evidence>
<evidence type="ECO:0000256" key="3">
    <source>
        <dbReference type="ARBA" id="ARBA00022676"/>
    </source>
</evidence>
<evidence type="ECO:0000259" key="11">
    <source>
        <dbReference type="PROSITE" id="PS52029"/>
    </source>
</evidence>
<comment type="pathway">
    <text evidence="1 9">Cell wall biogenesis; peptidoglycan biosynthesis.</text>
</comment>
<dbReference type="PANTHER" id="PTHR30582">
    <property type="entry name" value="L,D-TRANSPEPTIDASE"/>
    <property type="match status" value="1"/>
</dbReference>
<dbReference type="PANTHER" id="PTHR30582:SF24">
    <property type="entry name" value="L,D-TRANSPEPTIDASE ERFK_SRFK-RELATED"/>
    <property type="match status" value="1"/>
</dbReference>
<feature type="signal peptide" evidence="10">
    <location>
        <begin position="1"/>
        <end position="24"/>
    </location>
</feature>
<comment type="similarity">
    <text evidence="2">Belongs to the YkuD family.</text>
</comment>
<keyword evidence="7 9" id="KW-0573">Peptidoglycan synthesis</keyword>
<dbReference type="GO" id="GO:0016757">
    <property type="term" value="F:glycosyltransferase activity"/>
    <property type="evidence" value="ECO:0007669"/>
    <property type="project" value="UniProtKB-KW"/>
</dbReference>
<dbReference type="GO" id="GO:0008360">
    <property type="term" value="P:regulation of cell shape"/>
    <property type="evidence" value="ECO:0007669"/>
    <property type="project" value="UniProtKB-UniRule"/>
</dbReference>
<proteinExistence type="inferred from homology"/>
<keyword evidence="6 9" id="KW-0133">Cell shape</keyword>
<dbReference type="GO" id="GO:0071972">
    <property type="term" value="F:peptidoglycan L,D-transpeptidase activity"/>
    <property type="evidence" value="ECO:0007669"/>
    <property type="project" value="TreeGrafter"/>
</dbReference>
<evidence type="ECO:0000256" key="10">
    <source>
        <dbReference type="SAM" id="SignalP"/>
    </source>
</evidence>
<feature type="chain" id="PRO_5041205548" description="L,D-TPase catalytic domain-containing protein" evidence="10">
    <location>
        <begin position="25"/>
        <end position="221"/>
    </location>
</feature>
<sequence length="221" mass="23674">MKTSATVLAALFGASLLAAVPAHAASSYYDPFGASDAEDYYGGADQPYGYQGTPGRAYQPGYGQGVQAAPQAQVQPIPREIVAFNAPYKPGTIVVSTSERRLYFVMPNGEAIRYGVGVGRPGFTWSGTKTVTAKREWPSWTPPAAMLARRPDLPRYMAGGIENPLGARAMYIGSTEYRIHGSNEPDTIGQAVSSGCIRMTNEDVTDLYERVKVGAKVVVLN</sequence>
<gene>
    <name evidence="12" type="ORF">NBEOAGPD_3382</name>
</gene>
<dbReference type="CDD" id="cd16913">
    <property type="entry name" value="YkuD_like"/>
    <property type="match status" value="1"/>
</dbReference>
<dbReference type="FunFam" id="2.40.440.10:FF:000002">
    <property type="entry name" value="L,D-transpeptidase ErfK/SrfK"/>
    <property type="match status" value="1"/>
</dbReference>
<evidence type="ECO:0000256" key="2">
    <source>
        <dbReference type="ARBA" id="ARBA00005992"/>
    </source>
</evidence>
<accession>A0AA37HSH1</accession>
<dbReference type="InterPro" id="IPR038063">
    <property type="entry name" value="Transpep_catalytic_dom"/>
</dbReference>
<dbReference type="SUPFAM" id="SSF141523">
    <property type="entry name" value="L,D-transpeptidase catalytic domain-like"/>
    <property type="match status" value="1"/>
</dbReference>
<dbReference type="EMBL" id="BPQM01000084">
    <property type="protein sequence ID" value="GJD80143.1"/>
    <property type="molecule type" value="Genomic_DNA"/>
</dbReference>
<evidence type="ECO:0000256" key="4">
    <source>
        <dbReference type="ARBA" id="ARBA00022679"/>
    </source>
</evidence>
<dbReference type="Pfam" id="PF03734">
    <property type="entry name" value="YkuD"/>
    <property type="match status" value="1"/>
</dbReference>
<keyword evidence="4" id="KW-0808">Transferase</keyword>
<dbReference type="GO" id="GO:0018104">
    <property type="term" value="P:peptidoglycan-protein cross-linking"/>
    <property type="evidence" value="ECO:0007669"/>
    <property type="project" value="TreeGrafter"/>
</dbReference>
<protein>
    <recommendedName>
        <fullName evidence="11">L,D-TPase catalytic domain-containing protein</fullName>
    </recommendedName>
</protein>
<name>A0AA37HSH1_9HYPH</name>
<feature type="active site" description="Proton donor/acceptor" evidence="9">
    <location>
        <position position="180"/>
    </location>
</feature>
<keyword evidence="10" id="KW-0732">Signal</keyword>
<keyword evidence="8 9" id="KW-0961">Cell wall biogenesis/degradation</keyword>
<dbReference type="InterPro" id="IPR005490">
    <property type="entry name" value="LD_TPept_cat_dom"/>
</dbReference>
<dbReference type="GO" id="GO:0071555">
    <property type="term" value="P:cell wall organization"/>
    <property type="evidence" value="ECO:0007669"/>
    <property type="project" value="UniProtKB-UniRule"/>
</dbReference>
<dbReference type="RefSeq" id="WP_238304026.1">
    <property type="nucleotide sequence ID" value="NZ_BPQM01000084.1"/>
</dbReference>
<dbReference type="InterPro" id="IPR050979">
    <property type="entry name" value="LD-transpeptidase"/>
</dbReference>
<dbReference type="Proteomes" id="UP001055108">
    <property type="component" value="Unassembled WGS sequence"/>
</dbReference>
<evidence type="ECO:0000256" key="5">
    <source>
        <dbReference type="ARBA" id="ARBA00022801"/>
    </source>
</evidence>
<keyword evidence="13" id="KW-1185">Reference proteome</keyword>
<evidence type="ECO:0000313" key="13">
    <source>
        <dbReference type="Proteomes" id="UP001055108"/>
    </source>
</evidence>
<dbReference type="Gene3D" id="2.40.440.10">
    <property type="entry name" value="L,D-transpeptidase catalytic domain-like"/>
    <property type="match status" value="1"/>
</dbReference>